<comment type="similarity">
    <text evidence="13">Belongs to the LpxK family.</text>
</comment>
<dbReference type="EMBL" id="JBHMAA010000017">
    <property type="protein sequence ID" value="MFB9950434.1"/>
    <property type="molecule type" value="Genomic_DNA"/>
</dbReference>
<keyword evidence="8 13" id="KW-0547">Nucleotide-binding</keyword>
<evidence type="ECO:0000256" key="9">
    <source>
        <dbReference type="ARBA" id="ARBA00022777"/>
    </source>
</evidence>
<evidence type="ECO:0000256" key="13">
    <source>
        <dbReference type="HAMAP-Rule" id="MF_00409"/>
    </source>
</evidence>
<keyword evidence="7 13" id="KW-0808">Transferase</keyword>
<evidence type="ECO:0000313" key="15">
    <source>
        <dbReference type="EMBL" id="MFB9950434.1"/>
    </source>
</evidence>
<keyword evidence="16" id="KW-1185">Reference proteome</keyword>
<dbReference type="PANTHER" id="PTHR42724:SF1">
    <property type="entry name" value="TETRAACYLDISACCHARIDE 4'-KINASE, MITOCHONDRIAL-RELATED"/>
    <property type="match status" value="1"/>
</dbReference>
<sequence>MVSEAPPFWWTKADWRAWGLLPFSFLYGRIAGRRMARARRASVPVPVICVGNFTVGGAGKTPTAIALARAAREKGLKPGFLSRGYGGSLDVTTIVDLSHHRAEAVGDEALLLCREALTVISRARVEGARKLAEEGVDLIIMDDGFQSARLALDFALVVIDTVRGIGNGHLVPGGPVRAPIAEQMHQLSAILKVGDGEAADSLVRQAARAGKQVYVAALRPRENREIAGKPLLAFAGIADPEKFYRTVKEIGGLITVKRAFPDHHYFTEDEISGLLDDAAKDGLMLVTTAKDAVRLAGHHGRTEELALKAKVVEVDMTFDDRHAPGQIIDTAIANFRQRRLKEASAAKSWKPSIQP</sequence>
<keyword evidence="9 13" id="KW-0418">Kinase</keyword>
<evidence type="ECO:0000256" key="10">
    <source>
        <dbReference type="ARBA" id="ARBA00022840"/>
    </source>
</evidence>
<evidence type="ECO:0000256" key="8">
    <source>
        <dbReference type="ARBA" id="ARBA00022741"/>
    </source>
</evidence>
<feature type="transmembrane region" description="Helical" evidence="14">
    <location>
        <begin position="15"/>
        <end position="32"/>
    </location>
</feature>
<dbReference type="GO" id="GO:0009029">
    <property type="term" value="F:lipid-A 4'-kinase activity"/>
    <property type="evidence" value="ECO:0007669"/>
    <property type="project" value="UniProtKB-EC"/>
</dbReference>
<dbReference type="InterPro" id="IPR027417">
    <property type="entry name" value="P-loop_NTPase"/>
</dbReference>
<keyword evidence="5 13" id="KW-0444">Lipid biosynthesis</keyword>
<evidence type="ECO:0000256" key="11">
    <source>
        <dbReference type="ARBA" id="ARBA00023098"/>
    </source>
</evidence>
<evidence type="ECO:0000256" key="2">
    <source>
        <dbReference type="ARBA" id="ARBA00004870"/>
    </source>
</evidence>
<dbReference type="EC" id="2.7.1.130" evidence="3 13"/>
<protein>
    <recommendedName>
        <fullName evidence="4 13">Tetraacyldisaccharide 4'-kinase</fullName>
        <ecNumber evidence="3 13">2.7.1.130</ecNumber>
    </recommendedName>
    <alternativeName>
        <fullName evidence="12 13">Lipid A 4'-kinase</fullName>
    </alternativeName>
</protein>
<dbReference type="Pfam" id="PF02606">
    <property type="entry name" value="LpxK"/>
    <property type="match status" value="1"/>
</dbReference>
<keyword evidence="10 13" id="KW-0067">ATP-binding</keyword>
<evidence type="ECO:0000256" key="1">
    <source>
        <dbReference type="ARBA" id="ARBA00002274"/>
    </source>
</evidence>
<dbReference type="Proteomes" id="UP001589692">
    <property type="component" value="Unassembled WGS sequence"/>
</dbReference>
<dbReference type="InterPro" id="IPR003758">
    <property type="entry name" value="LpxK"/>
</dbReference>
<comment type="function">
    <text evidence="1 13">Transfers the gamma-phosphate of ATP to the 4'-position of a tetraacyldisaccharide 1-phosphate intermediate (termed DS-1-P) to form tetraacyldisaccharide 1,4'-bis-phosphate (lipid IVA).</text>
</comment>
<dbReference type="HAMAP" id="MF_00409">
    <property type="entry name" value="LpxK"/>
    <property type="match status" value="1"/>
</dbReference>
<reference evidence="15 16" key="1">
    <citation type="submission" date="2024-09" db="EMBL/GenBank/DDBJ databases">
        <authorList>
            <person name="Sun Q."/>
            <person name="Mori K."/>
        </authorList>
    </citation>
    <scope>NUCLEOTIDE SEQUENCE [LARGE SCALE GENOMIC DNA]</scope>
    <source>
        <strain evidence="15 16">TBRC 4938</strain>
    </source>
</reference>
<comment type="pathway">
    <text evidence="2 13">Glycolipid biosynthesis; lipid IV(A) biosynthesis; lipid IV(A) from (3R)-3-hydroxytetradecanoyl-[acyl-carrier-protein] and UDP-N-acetyl-alpha-D-glucosamine: step 6/6.</text>
</comment>
<keyword evidence="11 13" id="KW-0443">Lipid metabolism</keyword>
<comment type="catalytic activity">
    <reaction evidence="13">
        <text>a lipid A disaccharide + ATP = a lipid IVA + ADP + H(+)</text>
        <dbReference type="Rhea" id="RHEA:67840"/>
        <dbReference type="ChEBI" id="CHEBI:15378"/>
        <dbReference type="ChEBI" id="CHEBI:30616"/>
        <dbReference type="ChEBI" id="CHEBI:176343"/>
        <dbReference type="ChEBI" id="CHEBI:176425"/>
        <dbReference type="ChEBI" id="CHEBI:456216"/>
        <dbReference type="EC" id="2.7.1.130"/>
    </reaction>
</comment>
<evidence type="ECO:0000256" key="6">
    <source>
        <dbReference type="ARBA" id="ARBA00022556"/>
    </source>
</evidence>
<evidence type="ECO:0000256" key="12">
    <source>
        <dbReference type="ARBA" id="ARBA00029757"/>
    </source>
</evidence>
<keyword evidence="14" id="KW-1133">Transmembrane helix</keyword>
<keyword evidence="14" id="KW-0812">Transmembrane</keyword>
<evidence type="ECO:0000256" key="7">
    <source>
        <dbReference type="ARBA" id="ARBA00022679"/>
    </source>
</evidence>
<dbReference type="PANTHER" id="PTHR42724">
    <property type="entry name" value="TETRAACYLDISACCHARIDE 4'-KINASE"/>
    <property type="match status" value="1"/>
</dbReference>
<gene>
    <name evidence="13 15" type="primary">lpxK</name>
    <name evidence="15" type="ORF">ACFFP0_16365</name>
</gene>
<dbReference type="RefSeq" id="WP_377262750.1">
    <property type="nucleotide sequence ID" value="NZ_JBHMAA010000017.1"/>
</dbReference>
<name>A0ABV6AII8_9HYPH</name>
<evidence type="ECO:0000256" key="5">
    <source>
        <dbReference type="ARBA" id="ARBA00022516"/>
    </source>
</evidence>
<feature type="binding site" evidence="13">
    <location>
        <begin position="54"/>
        <end position="61"/>
    </location>
    <ligand>
        <name>ATP</name>
        <dbReference type="ChEBI" id="CHEBI:30616"/>
    </ligand>
</feature>
<comment type="caution">
    <text evidence="15">The sequence shown here is derived from an EMBL/GenBank/DDBJ whole genome shotgun (WGS) entry which is preliminary data.</text>
</comment>
<dbReference type="SUPFAM" id="SSF52540">
    <property type="entry name" value="P-loop containing nucleoside triphosphate hydrolases"/>
    <property type="match status" value="1"/>
</dbReference>
<evidence type="ECO:0000256" key="4">
    <source>
        <dbReference type="ARBA" id="ARBA00016436"/>
    </source>
</evidence>
<dbReference type="NCBIfam" id="TIGR00682">
    <property type="entry name" value="lpxK"/>
    <property type="match status" value="1"/>
</dbReference>
<evidence type="ECO:0000313" key="16">
    <source>
        <dbReference type="Proteomes" id="UP001589692"/>
    </source>
</evidence>
<keyword evidence="14" id="KW-0472">Membrane</keyword>
<accession>A0ABV6AII8</accession>
<keyword evidence="6 13" id="KW-0441">Lipid A biosynthesis</keyword>
<evidence type="ECO:0000256" key="14">
    <source>
        <dbReference type="SAM" id="Phobius"/>
    </source>
</evidence>
<organism evidence="15 16">
    <name type="scientific">Rhizobium puerariae</name>
    <dbReference type="NCBI Taxonomy" id="1585791"/>
    <lineage>
        <taxon>Bacteria</taxon>
        <taxon>Pseudomonadati</taxon>
        <taxon>Pseudomonadota</taxon>
        <taxon>Alphaproteobacteria</taxon>
        <taxon>Hyphomicrobiales</taxon>
        <taxon>Rhizobiaceae</taxon>
        <taxon>Rhizobium/Agrobacterium group</taxon>
        <taxon>Rhizobium</taxon>
    </lineage>
</organism>
<proteinExistence type="inferred from homology"/>
<evidence type="ECO:0000256" key="3">
    <source>
        <dbReference type="ARBA" id="ARBA00012071"/>
    </source>
</evidence>